<name>A0A1R1L6S7_9MICC</name>
<dbReference type="EC" id="5.4.99.12" evidence="4"/>
<dbReference type="Gene3D" id="3.30.70.580">
    <property type="entry name" value="Pseudouridine synthase I, catalytic domain, N-terminal subdomain"/>
    <property type="match status" value="1"/>
</dbReference>
<dbReference type="PANTHER" id="PTHR11142:SF0">
    <property type="entry name" value="TRNA PSEUDOURIDINE SYNTHASE-LIKE 1"/>
    <property type="match status" value="1"/>
</dbReference>
<evidence type="ECO:0000256" key="3">
    <source>
        <dbReference type="ARBA" id="ARBA00023235"/>
    </source>
</evidence>
<proteinExistence type="inferred from homology"/>
<dbReference type="HAMAP" id="MF_00171">
    <property type="entry name" value="TruA"/>
    <property type="match status" value="1"/>
</dbReference>
<dbReference type="CDD" id="cd02570">
    <property type="entry name" value="PseudoU_synth_EcTruA"/>
    <property type="match status" value="1"/>
</dbReference>
<evidence type="ECO:0000313" key="10">
    <source>
        <dbReference type="Proteomes" id="UP000187085"/>
    </source>
</evidence>
<dbReference type="InterPro" id="IPR001406">
    <property type="entry name" value="PsdUridine_synth_TruA"/>
</dbReference>
<dbReference type="GO" id="GO:0031119">
    <property type="term" value="P:tRNA pseudouridine synthesis"/>
    <property type="evidence" value="ECO:0007669"/>
    <property type="project" value="UniProtKB-UniRule"/>
</dbReference>
<evidence type="ECO:0000256" key="7">
    <source>
        <dbReference type="RuleBase" id="RU003792"/>
    </source>
</evidence>
<dbReference type="Gene3D" id="3.30.70.660">
    <property type="entry name" value="Pseudouridine synthase I, catalytic domain, C-terminal subdomain"/>
    <property type="match status" value="1"/>
</dbReference>
<evidence type="ECO:0000256" key="4">
    <source>
        <dbReference type="HAMAP-Rule" id="MF_00171"/>
    </source>
</evidence>
<evidence type="ECO:0000256" key="6">
    <source>
        <dbReference type="PIRSR" id="PIRSR001430-2"/>
    </source>
</evidence>
<organism evidence="9 10">
    <name type="scientific">Tersicoccus phoenicis</name>
    <dbReference type="NCBI Taxonomy" id="554083"/>
    <lineage>
        <taxon>Bacteria</taxon>
        <taxon>Bacillati</taxon>
        <taxon>Actinomycetota</taxon>
        <taxon>Actinomycetes</taxon>
        <taxon>Micrococcales</taxon>
        <taxon>Micrococcaceae</taxon>
        <taxon>Tersicoccus</taxon>
    </lineage>
</organism>
<evidence type="ECO:0000313" key="9">
    <source>
        <dbReference type="EMBL" id="OMH23242.1"/>
    </source>
</evidence>
<evidence type="ECO:0000256" key="2">
    <source>
        <dbReference type="ARBA" id="ARBA00022694"/>
    </source>
</evidence>
<evidence type="ECO:0000256" key="5">
    <source>
        <dbReference type="PIRSR" id="PIRSR001430-1"/>
    </source>
</evidence>
<dbReference type="GO" id="GO:0003723">
    <property type="term" value="F:RNA binding"/>
    <property type="evidence" value="ECO:0007669"/>
    <property type="project" value="InterPro"/>
</dbReference>
<comment type="similarity">
    <text evidence="1 4 7">Belongs to the tRNA pseudouridine synthase TruA family.</text>
</comment>
<comment type="caution">
    <text evidence="4">Lacks conserved residue(s) required for the propagation of feature annotation.</text>
</comment>
<keyword evidence="3 4" id="KW-0413">Isomerase</keyword>
<comment type="catalytic activity">
    <reaction evidence="4 7">
        <text>uridine(38/39/40) in tRNA = pseudouridine(38/39/40) in tRNA</text>
        <dbReference type="Rhea" id="RHEA:22376"/>
        <dbReference type="Rhea" id="RHEA-COMP:10085"/>
        <dbReference type="Rhea" id="RHEA-COMP:10087"/>
        <dbReference type="ChEBI" id="CHEBI:65314"/>
        <dbReference type="ChEBI" id="CHEBI:65315"/>
        <dbReference type="EC" id="5.4.99.12"/>
    </reaction>
</comment>
<evidence type="ECO:0000256" key="1">
    <source>
        <dbReference type="ARBA" id="ARBA00009375"/>
    </source>
</evidence>
<dbReference type="InterPro" id="IPR020097">
    <property type="entry name" value="PsdUridine_synth_TruA_a/b_dom"/>
</dbReference>
<dbReference type="Pfam" id="PF01416">
    <property type="entry name" value="PseudoU_synth_1"/>
    <property type="match status" value="1"/>
</dbReference>
<dbReference type="InterPro" id="IPR020103">
    <property type="entry name" value="PsdUridine_synth_cat_dom_sf"/>
</dbReference>
<comment type="function">
    <text evidence="4">Formation of pseudouridine at positions 38, 39 and 40 in the anticodon stem and loop of transfer RNAs.</text>
</comment>
<accession>A0A1R1L6S7</accession>
<keyword evidence="10" id="KW-1185">Reference proteome</keyword>
<keyword evidence="2 4" id="KW-0819">tRNA processing</keyword>
<dbReference type="STRING" id="554083.BKD30_13740"/>
<dbReference type="AlphaFoldDB" id="A0A1R1L6S7"/>
<reference evidence="9 10" key="1">
    <citation type="submission" date="2016-12" db="EMBL/GenBank/DDBJ databases">
        <title>Draft genome of Tersicoccus phoenicis 1P05MA.</title>
        <authorList>
            <person name="Nakajima Y."/>
            <person name="Yoshizawa S."/>
            <person name="Nakamura K."/>
            <person name="Ogura Y."/>
            <person name="Hayashi T."/>
            <person name="Kogure K."/>
        </authorList>
    </citation>
    <scope>NUCLEOTIDE SEQUENCE [LARGE SCALE GENOMIC DNA]</scope>
    <source>
        <strain evidence="9 10">1p05MA</strain>
    </source>
</reference>
<dbReference type="InterPro" id="IPR020095">
    <property type="entry name" value="PsdUridine_synth_TruA_C"/>
</dbReference>
<dbReference type="Proteomes" id="UP000187085">
    <property type="component" value="Unassembled WGS sequence"/>
</dbReference>
<sequence length="287" mass="30807">MRIRLGIAYDGSPFAGWATQPTAPTVQGALEAGLTLLLRRPARLTVAGRTDAGVHARGQVAHLDVTPAEWDGLGRRHGGDPADALLRRLRGVLGRVLSDIGPHAAGAIVVHSAATAPSGFDARFSALSRRYSYRIADPAAGRDPLVRGSTLWHPEPLDVDALNGSASAVTGVADFLPFCKPRDHATTVRDLQRFRFVRQPDGVVVADVVADAFCHHMVRGLIGAALHVGDGRRDTGWLRERLDARIRDSAIRLAPPHPLVLEEVTYPAAEELAARATATRARRDPLD</sequence>
<dbReference type="SUPFAM" id="SSF55120">
    <property type="entry name" value="Pseudouridine synthase"/>
    <property type="match status" value="1"/>
</dbReference>
<feature type="binding site" evidence="4 6">
    <location>
        <position position="131"/>
    </location>
    <ligand>
        <name>substrate</name>
    </ligand>
</feature>
<gene>
    <name evidence="4" type="primary">truA</name>
    <name evidence="9" type="ORF">BKD30_13740</name>
</gene>
<dbReference type="PIRSF" id="PIRSF001430">
    <property type="entry name" value="tRNA_psdUrid_synth"/>
    <property type="match status" value="1"/>
</dbReference>
<dbReference type="GO" id="GO:0160147">
    <property type="term" value="F:tRNA pseudouridine(38-40) synthase activity"/>
    <property type="evidence" value="ECO:0007669"/>
    <property type="project" value="UniProtKB-EC"/>
</dbReference>
<dbReference type="PANTHER" id="PTHR11142">
    <property type="entry name" value="PSEUDOURIDYLATE SYNTHASE"/>
    <property type="match status" value="1"/>
</dbReference>
<feature type="active site" description="Nucleophile" evidence="4 5">
    <location>
        <position position="51"/>
    </location>
</feature>
<dbReference type="EMBL" id="MRDE01000078">
    <property type="protein sequence ID" value="OMH23242.1"/>
    <property type="molecule type" value="Genomic_DNA"/>
</dbReference>
<evidence type="ECO:0000259" key="8">
    <source>
        <dbReference type="Pfam" id="PF01416"/>
    </source>
</evidence>
<dbReference type="InterPro" id="IPR020094">
    <property type="entry name" value="TruA/RsuA/RluB/E/F_N"/>
</dbReference>
<protein>
    <recommendedName>
        <fullName evidence="4">tRNA pseudouridine synthase A</fullName>
        <ecNumber evidence="4">5.4.99.12</ecNumber>
    </recommendedName>
    <alternativeName>
        <fullName evidence="4">tRNA pseudouridine(38-40) synthase</fullName>
    </alternativeName>
    <alternativeName>
        <fullName evidence="4">tRNA pseudouridylate synthase I</fullName>
    </alternativeName>
    <alternativeName>
        <fullName evidence="4">tRNA-uridine isomerase I</fullName>
    </alternativeName>
</protein>
<comment type="caution">
    <text evidence="9">The sequence shown here is derived from an EMBL/GenBank/DDBJ whole genome shotgun (WGS) entry which is preliminary data.</text>
</comment>
<feature type="domain" description="Pseudouridine synthase I TruA alpha/beta" evidence="8">
    <location>
        <begin position="168"/>
        <end position="267"/>
    </location>
</feature>
<comment type="subunit">
    <text evidence="4">Homodimer.</text>
</comment>